<dbReference type="RefSeq" id="WP_036106799.1">
    <property type="nucleotide sequence ID" value="NZ_JAASVE010000003.1"/>
</dbReference>
<dbReference type="InterPro" id="IPR018656">
    <property type="entry name" value="DUF2087"/>
</dbReference>
<evidence type="ECO:0000313" key="2">
    <source>
        <dbReference type="Proteomes" id="UP000254879"/>
    </source>
</evidence>
<dbReference type="OrthoDB" id="9789954at2"/>
<proteinExistence type="predicted"/>
<reference evidence="1 2" key="1">
    <citation type="submission" date="2018-06" db="EMBL/GenBank/DDBJ databases">
        <authorList>
            <consortium name="Pathogen Informatics"/>
            <person name="Doyle S."/>
        </authorList>
    </citation>
    <scope>NUCLEOTIDE SEQUENCE [LARGE SCALE GENOMIC DNA]</scope>
    <source>
        <strain evidence="2">NCTC 10815</strain>
    </source>
</reference>
<dbReference type="AlphaFoldDB" id="A0A378MM94"/>
<accession>A0A378MM94</accession>
<protein>
    <submittedName>
        <fullName evidence="1">Uncharacterized protein conserved in bacteria (DUF2087)</fullName>
    </submittedName>
</protein>
<sequence>MKYTEAEAELLKRHTKNGRIQTLPRKPSKQKILLQIIIRDFENGKVYNEQEVNSVLMRWYDDYVILRRSLVDAKLLIREDDGSSYVVNLDLYKEA</sequence>
<name>A0A378MM94_LISGR</name>
<organism evidence="1 2">
    <name type="scientific">Listeria grayi</name>
    <name type="common">Listeria murrayi</name>
    <dbReference type="NCBI Taxonomy" id="1641"/>
    <lineage>
        <taxon>Bacteria</taxon>
        <taxon>Bacillati</taxon>
        <taxon>Bacillota</taxon>
        <taxon>Bacilli</taxon>
        <taxon>Bacillales</taxon>
        <taxon>Listeriaceae</taxon>
        <taxon>Listeria</taxon>
    </lineage>
</organism>
<dbReference type="Pfam" id="PF09860">
    <property type="entry name" value="DUF2087"/>
    <property type="match status" value="1"/>
</dbReference>
<gene>
    <name evidence="1" type="ORF">NCTC10815_02189</name>
</gene>
<dbReference type="EMBL" id="UGPG01000001">
    <property type="protein sequence ID" value="STY44835.1"/>
    <property type="molecule type" value="Genomic_DNA"/>
</dbReference>
<dbReference type="Proteomes" id="UP000254879">
    <property type="component" value="Unassembled WGS sequence"/>
</dbReference>
<evidence type="ECO:0000313" key="1">
    <source>
        <dbReference type="EMBL" id="STY44835.1"/>
    </source>
</evidence>